<organism evidence="2 3">
    <name type="scientific">Trypanosoma cruzi</name>
    <dbReference type="NCBI Taxonomy" id="5693"/>
    <lineage>
        <taxon>Eukaryota</taxon>
        <taxon>Discoba</taxon>
        <taxon>Euglenozoa</taxon>
        <taxon>Kinetoplastea</taxon>
        <taxon>Metakinetoplastina</taxon>
        <taxon>Trypanosomatida</taxon>
        <taxon>Trypanosomatidae</taxon>
        <taxon>Trypanosoma</taxon>
        <taxon>Schizotrypanum</taxon>
    </lineage>
</organism>
<dbReference type="VEuPathDB" id="TriTrypDB:TcG_03090"/>
<dbReference type="VEuPathDB" id="TriTrypDB:TcCL_NonESM03329"/>
<dbReference type="Proteomes" id="UP000246121">
    <property type="component" value="Unassembled WGS sequence"/>
</dbReference>
<accession>A0A2V2VCX2</accession>
<dbReference type="VEuPathDB" id="TriTrypDB:TCDM_06033"/>
<feature type="compositionally biased region" description="Low complexity" evidence="1">
    <location>
        <begin position="702"/>
        <end position="711"/>
    </location>
</feature>
<feature type="region of interest" description="Disordered" evidence="1">
    <location>
        <begin position="597"/>
        <end position="625"/>
    </location>
</feature>
<protein>
    <submittedName>
        <fullName evidence="2">Uncharacterized protein</fullName>
    </submittedName>
</protein>
<feature type="region of interest" description="Disordered" evidence="1">
    <location>
        <begin position="529"/>
        <end position="551"/>
    </location>
</feature>
<gene>
    <name evidence="2" type="ORF">C4B63_34g294</name>
</gene>
<evidence type="ECO:0000256" key="1">
    <source>
        <dbReference type="SAM" id="MobiDB-lite"/>
    </source>
</evidence>
<feature type="compositionally biased region" description="Basic and acidic residues" evidence="1">
    <location>
        <begin position="167"/>
        <end position="189"/>
    </location>
</feature>
<name>A0A2V2VCX2_TRYCR</name>
<dbReference type="VEuPathDB" id="TriTrypDB:TcBrA4_0115480"/>
<dbReference type="VEuPathDB" id="TriTrypDB:C4B63_34g294"/>
<dbReference type="VEuPathDB" id="TriTrypDB:TCSYLVIO_000883"/>
<evidence type="ECO:0000313" key="3">
    <source>
        <dbReference type="Proteomes" id="UP000246121"/>
    </source>
</evidence>
<dbReference type="VEuPathDB" id="TriTrypDB:BCY84_16603"/>
<dbReference type="AlphaFoldDB" id="A0A2V2VCX2"/>
<dbReference type="VEuPathDB" id="TriTrypDB:ECC02_008199"/>
<dbReference type="VEuPathDB" id="TriTrypDB:Tc_MARK_10044"/>
<feature type="compositionally biased region" description="Polar residues" evidence="1">
    <location>
        <begin position="533"/>
        <end position="551"/>
    </location>
</feature>
<dbReference type="VEuPathDB" id="TriTrypDB:TcCLB.508741.200"/>
<feature type="region of interest" description="Disordered" evidence="1">
    <location>
        <begin position="698"/>
        <end position="718"/>
    </location>
</feature>
<sequence>MSGHLQCEHDRKGLHATQANMFFSFQTSEDDSSTCVQNNSIHSSNTIAGDNAGSNHQDSLVTIQRALYAADCLASLSAASTWSGEYLKRENTSFISNSGGDDACTAAAYLQVIFSAILSVAESQQIDLECAVRCCIRSLALEEELLRGNASLTHQSFSASAGTDSVDSNRAHHVDDDKHSHQRHLKEGKQQQQEEQQLLPGFQIDCEGHKDEFPAEKGAMGQTKDAAAIDVRSDRMHAGLRMNVSLDGADGEGRDHLKDPNVKVIPICDSDPLSPLVYGTNTFGDMASAPRSTSPPLPIATIPMGEESYSLLAPPSCVAEMSSKEISRSGSPGNAAGRHTKEPHPRQMQEVMATGVKSSNDVPTLHVSNAFATHFFQRKKTETSVHEEKQEKLSFRSRLEAIMPKEPPQEPAGYCTSHVTGVSSKETIGVDAADASEKEGNVTSCSVASVAAGPNAYAAAKAAAEGNSVMGEKWLAAESSLEKGFFTPEGIEGRSVVFPPTTEYVPSLLVMDDSLGAGDTTNRVQEEIPHVSSDVSLSTTAPKTSGSPPFPKMTSSSFLFSNTELQTNESLLLTTDNTAVSLRMDVKNDMGILSTSGNVVSSDTTDPLHQGAEKGSPSCAKPHSSRAEEASFLSWVLPLGATSICSEEHVREKEGGTVGVSRKEGKISIDIPATVTDLVPVNSITSPLLQQNRVYYQPPPQQQQQQQQQQQSDFSAGSAATVTVSPFLPCEESSPSFHWMDDIVVAPMTMTTTTTTTLRSVLPLSEVSAQSTTQQMDEKERRDVGILSSSGPVESVGRTPTEETSLPLKNDYLLLNLCHADEEGGGTAKTSTPSATTAVAPSTLPQGDFHAMSNHATVPSECNRSAGIDCSMLEKNLKNMRQPIAARVQRDEPSQIPSLHEDSCQDNESNEMMVPYGLLLLQQLLYE</sequence>
<reference evidence="2 3" key="1">
    <citation type="journal article" date="2018" name="Microb. Genom.">
        <title>Expanding an expanded genome: long-read sequencing of Trypanosoma cruzi.</title>
        <authorList>
            <person name="Berna L."/>
            <person name="Rodriguez M."/>
            <person name="Chiribao M.L."/>
            <person name="Parodi-Talice A."/>
            <person name="Pita S."/>
            <person name="Rijo G."/>
            <person name="Alvarez-Valin F."/>
            <person name="Robello C."/>
        </authorList>
    </citation>
    <scope>NUCLEOTIDE SEQUENCE [LARGE SCALE GENOMIC DNA]</scope>
    <source>
        <strain evidence="2 3">Dm28c</strain>
    </source>
</reference>
<comment type="caution">
    <text evidence="2">The sequence shown here is derived from an EMBL/GenBank/DDBJ whole genome shotgun (WGS) entry which is preliminary data.</text>
</comment>
<feature type="compositionally biased region" description="Polar residues" evidence="1">
    <location>
        <begin position="157"/>
        <end position="166"/>
    </location>
</feature>
<dbReference type="VEuPathDB" id="TriTrypDB:TcCLB.485889.10"/>
<dbReference type="EMBL" id="PRFA01000034">
    <property type="protein sequence ID" value="PWU92938.1"/>
    <property type="molecule type" value="Genomic_DNA"/>
</dbReference>
<proteinExistence type="predicted"/>
<feature type="compositionally biased region" description="Polar residues" evidence="1">
    <location>
        <begin position="597"/>
        <end position="607"/>
    </location>
</feature>
<feature type="region of interest" description="Disordered" evidence="1">
    <location>
        <begin position="324"/>
        <end position="346"/>
    </location>
</feature>
<feature type="region of interest" description="Disordered" evidence="1">
    <location>
        <begin position="157"/>
        <end position="194"/>
    </location>
</feature>
<evidence type="ECO:0000313" key="2">
    <source>
        <dbReference type="EMBL" id="PWU92938.1"/>
    </source>
</evidence>